<gene>
    <name evidence="1" type="ORF">SEVIR_2G196032v2</name>
</gene>
<name>A0A4U6W5U0_SETVI</name>
<proteinExistence type="predicted"/>
<keyword evidence="2" id="KW-1185">Reference proteome</keyword>
<dbReference type="EMBL" id="CM016553">
    <property type="protein sequence ID" value="TKW32877.1"/>
    <property type="molecule type" value="Genomic_DNA"/>
</dbReference>
<sequence>MWLCNKCVNCKHCCRMIDRGKVWPHEHKTHVTFTHINTNYDKPNPCYTLKGNCPYRGLRCGILDER</sequence>
<evidence type="ECO:0000313" key="2">
    <source>
        <dbReference type="Proteomes" id="UP000298652"/>
    </source>
</evidence>
<protein>
    <submittedName>
        <fullName evidence="1">Uncharacterized protein</fullName>
    </submittedName>
</protein>
<reference evidence="1" key="1">
    <citation type="submission" date="2019-03" db="EMBL/GenBank/DDBJ databases">
        <title>WGS assembly of Setaria viridis.</title>
        <authorList>
            <person name="Huang P."/>
            <person name="Jenkins J."/>
            <person name="Grimwood J."/>
            <person name="Barry K."/>
            <person name="Healey A."/>
            <person name="Mamidi S."/>
            <person name="Sreedasyam A."/>
            <person name="Shu S."/>
            <person name="Feldman M."/>
            <person name="Wu J."/>
            <person name="Yu Y."/>
            <person name="Chen C."/>
            <person name="Johnson J."/>
            <person name="Rokhsar D."/>
            <person name="Baxter I."/>
            <person name="Schmutz J."/>
            <person name="Brutnell T."/>
            <person name="Kellogg E."/>
        </authorList>
    </citation>
    <scope>NUCLEOTIDE SEQUENCE [LARGE SCALE GENOMIC DNA]</scope>
</reference>
<accession>A0A4U6W5U0</accession>
<evidence type="ECO:0000313" key="1">
    <source>
        <dbReference type="EMBL" id="TKW32877.1"/>
    </source>
</evidence>
<dbReference type="AlphaFoldDB" id="A0A4U6W5U0"/>
<dbReference type="Proteomes" id="UP000298652">
    <property type="component" value="Chromosome 2"/>
</dbReference>
<dbReference type="Gramene" id="TKW32877">
    <property type="protein sequence ID" value="TKW32877"/>
    <property type="gene ID" value="SEVIR_2G196032v2"/>
</dbReference>
<organism evidence="1 2">
    <name type="scientific">Setaria viridis</name>
    <name type="common">Green bristlegrass</name>
    <name type="synonym">Setaria italica subsp. viridis</name>
    <dbReference type="NCBI Taxonomy" id="4556"/>
    <lineage>
        <taxon>Eukaryota</taxon>
        <taxon>Viridiplantae</taxon>
        <taxon>Streptophyta</taxon>
        <taxon>Embryophyta</taxon>
        <taxon>Tracheophyta</taxon>
        <taxon>Spermatophyta</taxon>
        <taxon>Magnoliopsida</taxon>
        <taxon>Liliopsida</taxon>
        <taxon>Poales</taxon>
        <taxon>Poaceae</taxon>
        <taxon>PACMAD clade</taxon>
        <taxon>Panicoideae</taxon>
        <taxon>Panicodae</taxon>
        <taxon>Paniceae</taxon>
        <taxon>Cenchrinae</taxon>
        <taxon>Setaria</taxon>
    </lineage>
</organism>